<dbReference type="EMBL" id="JAKZBV010000002">
    <property type="protein sequence ID" value="MCH6472447.1"/>
    <property type="molecule type" value="Genomic_DNA"/>
</dbReference>
<keyword evidence="4 8" id="KW-0812">Transmembrane</keyword>
<reference evidence="10 11" key="1">
    <citation type="submission" date="2022-03" db="EMBL/GenBank/DDBJ databases">
        <title>Sinomonas sp. isolated from a soil.</title>
        <authorList>
            <person name="Han J."/>
            <person name="Kim D.-U."/>
        </authorList>
    </citation>
    <scope>NUCLEOTIDE SEQUENCE [LARGE SCALE GENOMIC DNA]</scope>
    <source>
        <strain evidence="10 11">5-5</strain>
    </source>
</reference>
<dbReference type="PANTHER" id="PTHR30614:SF0">
    <property type="entry name" value="L-CYSTINE TRANSPORT SYSTEM PERMEASE PROTEIN TCYL"/>
    <property type="match status" value="1"/>
</dbReference>
<evidence type="ECO:0000313" key="11">
    <source>
        <dbReference type="Proteomes" id="UP001202922"/>
    </source>
</evidence>
<keyword evidence="2 8" id="KW-0813">Transport</keyword>
<dbReference type="CDD" id="cd06261">
    <property type="entry name" value="TM_PBP2"/>
    <property type="match status" value="1"/>
</dbReference>
<evidence type="ECO:0000256" key="2">
    <source>
        <dbReference type="ARBA" id="ARBA00022448"/>
    </source>
</evidence>
<keyword evidence="3" id="KW-1003">Cell membrane</keyword>
<evidence type="ECO:0000256" key="8">
    <source>
        <dbReference type="RuleBase" id="RU363032"/>
    </source>
</evidence>
<evidence type="ECO:0000256" key="4">
    <source>
        <dbReference type="ARBA" id="ARBA00022692"/>
    </source>
</evidence>
<evidence type="ECO:0000256" key="6">
    <source>
        <dbReference type="ARBA" id="ARBA00022989"/>
    </source>
</evidence>
<dbReference type="RefSeq" id="WP_241056620.1">
    <property type="nucleotide sequence ID" value="NZ_JAKZBV010000002.1"/>
</dbReference>
<dbReference type="InterPro" id="IPR010065">
    <property type="entry name" value="AA_ABC_transptr_permease_3TM"/>
</dbReference>
<keyword evidence="7 8" id="KW-0472">Membrane</keyword>
<evidence type="ECO:0000256" key="1">
    <source>
        <dbReference type="ARBA" id="ARBA00004651"/>
    </source>
</evidence>
<dbReference type="Proteomes" id="UP001202922">
    <property type="component" value="Unassembled WGS sequence"/>
</dbReference>
<gene>
    <name evidence="10" type="ORF">L0M17_21190</name>
</gene>
<sequence>MNGYNFDWSLIWHSMPALLQGLVTTLELAVVVIVCAMILAVPLALARMAKVEPLRWAAQGYIEIFRGTPMLVQLFWIFYAMPALTGLALPGFVSAAIALTANLTAFMAEAYRSGFQAVPAEQIEAAQMLRLSKLQQLRHIILPQALRQQIPVILSLNISMFKDTALVSTIAVSDLTFQANSIATQSYRALELFTATAVIYFAIAFPVSLLTSHLERRGMEGPKGKAADLKRRTLLPSLPLPAAKKDLVQSDGSTIREV</sequence>
<keyword evidence="6 8" id="KW-1133">Transmembrane helix</keyword>
<feature type="transmembrane region" description="Helical" evidence="8">
    <location>
        <begin position="74"/>
        <end position="99"/>
    </location>
</feature>
<dbReference type="Pfam" id="PF00528">
    <property type="entry name" value="BPD_transp_1"/>
    <property type="match status" value="1"/>
</dbReference>
<protein>
    <submittedName>
        <fullName evidence="10">Amino acid ABC transporter permease</fullName>
    </submittedName>
</protein>
<dbReference type="PROSITE" id="PS50928">
    <property type="entry name" value="ABC_TM1"/>
    <property type="match status" value="1"/>
</dbReference>
<comment type="caution">
    <text evidence="10">The sequence shown here is derived from an EMBL/GenBank/DDBJ whole genome shotgun (WGS) entry which is preliminary data.</text>
</comment>
<dbReference type="InterPro" id="IPR035906">
    <property type="entry name" value="MetI-like_sf"/>
</dbReference>
<evidence type="ECO:0000259" key="9">
    <source>
        <dbReference type="PROSITE" id="PS50928"/>
    </source>
</evidence>
<dbReference type="SUPFAM" id="SSF161098">
    <property type="entry name" value="MetI-like"/>
    <property type="match status" value="1"/>
</dbReference>
<dbReference type="PANTHER" id="PTHR30614">
    <property type="entry name" value="MEMBRANE COMPONENT OF AMINO ACID ABC TRANSPORTER"/>
    <property type="match status" value="1"/>
</dbReference>
<keyword evidence="11" id="KW-1185">Reference proteome</keyword>
<accession>A0ABS9U6W4</accession>
<feature type="domain" description="ABC transmembrane type-1" evidence="9">
    <location>
        <begin position="22"/>
        <end position="211"/>
    </location>
</feature>
<feature type="transmembrane region" description="Helical" evidence="8">
    <location>
        <begin position="192"/>
        <end position="210"/>
    </location>
</feature>
<comment type="similarity">
    <text evidence="8">Belongs to the binding-protein-dependent transport system permease family.</text>
</comment>
<evidence type="ECO:0000256" key="5">
    <source>
        <dbReference type="ARBA" id="ARBA00022970"/>
    </source>
</evidence>
<dbReference type="InterPro" id="IPR000515">
    <property type="entry name" value="MetI-like"/>
</dbReference>
<keyword evidence="5" id="KW-0029">Amino-acid transport</keyword>
<dbReference type="NCBIfam" id="TIGR01726">
    <property type="entry name" value="HEQRo_perm_3TM"/>
    <property type="match status" value="1"/>
</dbReference>
<feature type="transmembrane region" description="Helical" evidence="8">
    <location>
        <begin position="20"/>
        <end position="45"/>
    </location>
</feature>
<proteinExistence type="inferred from homology"/>
<comment type="subcellular location">
    <subcellularLocation>
        <location evidence="1 8">Cell membrane</location>
        <topology evidence="1 8">Multi-pass membrane protein</topology>
    </subcellularLocation>
</comment>
<organism evidence="10 11">
    <name type="scientific">Sinomonas terrae</name>
    <dbReference type="NCBI Taxonomy" id="2908838"/>
    <lineage>
        <taxon>Bacteria</taxon>
        <taxon>Bacillati</taxon>
        <taxon>Actinomycetota</taxon>
        <taxon>Actinomycetes</taxon>
        <taxon>Micrococcales</taxon>
        <taxon>Micrococcaceae</taxon>
        <taxon>Sinomonas</taxon>
    </lineage>
</organism>
<evidence type="ECO:0000256" key="7">
    <source>
        <dbReference type="ARBA" id="ARBA00023136"/>
    </source>
</evidence>
<evidence type="ECO:0000256" key="3">
    <source>
        <dbReference type="ARBA" id="ARBA00022475"/>
    </source>
</evidence>
<name>A0ABS9U6W4_9MICC</name>
<dbReference type="Gene3D" id="1.10.3720.10">
    <property type="entry name" value="MetI-like"/>
    <property type="match status" value="1"/>
</dbReference>
<dbReference type="InterPro" id="IPR043429">
    <property type="entry name" value="ArtM/GltK/GlnP/TcyL/YhdX-like"/>
</dbReference>
<evidence type="ECO:0000313" key="10">
    <source>
        <dbReference type="EMBL" id="MCH6472447.1"/>
    </source>
</evidence>